<protein>
    <recommendedName>
        <fullName evidence="2">Retrotransposon gag domain-containing protein</fullName>
    </recommendedName>
</protein>
<comment type="caution">
    <text evidence="3">The sequence shown here is derived from an EMBL/GenBank/DDBJ whole genome shotgun (WGS) entry which is preliminary data.</text>
</comment>
<name>A0AAN9R748_PHACN</name>
<feature type="compositionally biased region" description="Polar residues" evidence="1">
    <location>
        <begin position="1"/>
        <end position="10"/>
    </location>
</feature>
<evidence type="ECO:0000313" key="4">
    <source>
        <dbReference type="Proteomes" id="UP001374584"/>
    </source>
</evidence>
<feature type="compositionally biased region" description="Low complexity" evidence="1">
    <location>
        <begin position="11"/>
        <end position="24"/>
    </location>
</feature>
<evidence type="ECO:0000313" key="3">
    <source>
        <dbReference type="EMBL" id="KAK7356313.1"/>
    </source>
</evidence>
<dbReference type="PANTHER" id="PTHR33223">
    <property type="entry name" value="CCHC-TYPE DOMAIN-CONTAINING PROTEIN"/>
    <property type="match status" value="1"/>
</dbReference>
<dbReference type="PANTHER" id="PTHR33223:SF3">
    <property type="match status" value="1"/>
</dbReference>
<dbReference type="AlphaFoldDB" id="A0AAN9R748"/>
<evidence type="ECO:0000259" key="2">
    <source>
        <dbReference type="Pfam" id="PF03732"/>
    </source>
</evidence>
<reference evidence="3 4" key="1">
    <citation type="submission" date="2024-01" db="EMBL/GenBank/DDBJ databases">
        <title>The genomes of 5 underutilized Papilionoideae crops provide insights into root nodulation and disease resistanc.</title>
        <authorList>
            <person name="Jiang F."/>
        </authorList>
    </citation>
    <scope>NUCLEOTIDE SEQUENCE [LARGE SCALE GENOMIC DNA]</scope>
    <source>
        <strain evidence="3">JINMINGXINNONG_FW02</strain>
        <tissue evidence="3">Leaves</tissue>
    </source>
</reference>
<dbReference type="Pfam" id="PF03732">
    <property type="entry name" value="Retrotrans_gag"/>
    <property type="match status" value="1"/>
</dbReference>
<dbReference type="Proteomes" id="UP001374584">
    <property type="component" value="Unassembled WGS sequence"/>
</dbReference>
<dbReference type="EMBL" id="JAYMYR010000006">
    <property type="protein sequence ID" value="KAK7356313.1"/>
    <property type="molecule type" value="Genomic_DNA"/>
</dbReference>
<feature type="region of interest" description="Disordered" evidence="1">
    <location>
        <begin position="1"/>
        <end position="24"/>
    </location>
</feature>
<proteinExistence type="predicted"/>
<evidence type="ECO:0000256" key="1">
    <source>
        <dbReference type="SAM" id="MobiDB-lite"/>
    </source>
</evidence>
<accession>A0AAN9R748</accession>
<feature type="domain" description="Retrotransposon gag" evidence="2">
    <location>
        <begin position="109"/>
        <end position="201"/>
    </location>
</feature>
<sequence>MSYRSATTRYPASTSPSDSSSTAALNPNFQIMDKRTLRELAALDISIQIMSIQYSDVDVQCEHKFGLIHLLPKFHGLGGEDPHKHLKEFHTVCTTMKPAGVSEEHIKLKAFPFSLQDVAKDWLYYLWAGSVTSWEGLKILFLEKFFPASRVTSIRKEICRIRQQDRESLYEYWERFKRLCTSCPYHQINKQLLIQYFYEGLMAIDRQMIDVASGGALVDKTPVTARQLIEIMASNNQQSHDLNQLSCSDWCLINQGSSTGSIYHLPINSN</sequence>
<gene>
    <name evidence="3" type="ORF">VNO80_15582</name>
</gene>
<organism evidence="3 4">
    <name type="scientific">Phaseolus coccineus</name>
    <name type="common">Scarlet runner bean</name>
    <name type="synonym">Phaseolus multiflorus</name>
    <dbReference type="NCBI Taxonomy" id="3886"/>
    <lineage>
        <taxon>Eukaryota</taxon>
        <taxon>Viridiplantae</taxon>
        <taxon>Streptophyta</taxon>
        <taxon>Embryophyta</taxon>
        <taxon>Tracheophyta</taxon>
        <taxon>Spermatophyta</taxon>
        <taxon>Magnoliopsida</taxon>
        <taxon>eudicotyledons</taxon>
        <taxon>Gunneridae</taxon>
        <taxon>Pentapetalae</taxon>
        <taxon>rosids</taxon>
        <taxon>fabids</taxon>
        <taxon>Fabales</taxon>
        <taxon>Fabaceae</taxon>
        <taxon>Papilionoideae</taxon>
        <taxon>50 kb inversion clade</taxon>
        <taxon>NPAAA clade</taxon>
        <taxon>indigoferoid/millettioid clade</taxon>
        <taxon>Phaseoleae</taxon>
        <taxon>Phaseolus</taxon>
    </lineage>
</organism>
<dbReference type="InterPro" id="IPR005162">
    <property type="entry name" value="Retrotrans_gag_dom"/>
</dbReference>
<keyword evidence="4" id="KW-1185">Reference proteome</keyword>